<reference evidence="1" key="1">
    <citation type="submission" date="2018-05" db="EMBL/GenBank/DDBJ databases">
        <authorList>
            <person name="Lanie J.A."/>
            <person name="Ng W.-L."/>
            <person name="Kazmierczak K.M."/>
            <person name="Andrzejewski T.M."/>
            <person name="Davidsen T.M."/>
            <person name="Wayne K.J."/>
            <person name="Tettelin H."/>
            <person name="Glass J.I."/>
            <person name="Rusch D."/>
            <person name="Podicherti R."/>
            <person name="Tsui H.-C.T."/>
            <person name="Winkler M.E."/>
        </authorList>
    </citation>
    <scope>NUCLEOTIDE SEQUENCE</scope>
</reference>
<evidence type="ECO:0000313" key="1">
    <source>
        <dbReference type="EMBL" id="SVD75839.1"/>
    </source>
</evidence>
<feature type="non-terminal residue" evidence="1">
    <location>
        <position position="1"/>
    </location>
</feature>
<dbReference type="EMBL" id="UINC01171328">
    <property type="protein sequence ID" value="SVD75839.1"/>
    <property type="molecule type" value="Genomic_DNA"/>
</dbReference>
<name>A0A382XYF0_9ZZZZ</name>
<feature type="non-terminal residue" evidence="1">
    <location>
        <position position="267"/>
    </location>
</feature>
<protein>
    <submittedName>
        <fullName evidence="1">Uncharacterized protein</fullName>
    </submittedName>
</protein>
<accession>A0A382XYF0</accession>
<proteinExistence type="predicted"/>
<sequence length="267" mass="29225">TIVSRPSIIDKISEIEMNSTNPTIETNQTILVIIGVERKYSEYDSKAIYNFVKEGGKVVLAGDSGYANSAFYGSQDIGVQWYPIKIGDCKPTTGDNTLIGNVAQDAGYADTNPSCKPARLYDSNHWDEDIHPKNNSIVIIDADIDRMNFEGQLMMSSPSAIKIQSNSNSEGLAYSTQEGFIDYNGNGQGDCTPRVSQPEVCDSESTYRDPEVWGDLAGLGAGVIAEANIGEGKVILISDTSIFTNLYYEKLDNKEFIVSMFEYLTDG</sequence>
<organism evidence="1">
    <name type="scientific">marine metagenome</name>
    <dbReference type="NCBI Taxonomy" id="408172"/>
    <lineage>
        <taxon>unclassified sequences</taxon>
        <taxon>metagenomes</taxon>
        <taxon>ecological metagenomes</taxon>
    </lineage>
</organism>
<gene>
    <name evidence="1" type="ORF">METZ01_LOCUS428693</name>
</gene>
<dbReference type="AlphaFoldDB" id="A0A382XYF0"/>